<dbReference type="EMBL" id="FZQP02000041">
    <property type="protein sequence ID" value="VVC86935.1"/>
    <property type="molecule type" value="Genomic_DNA"/>
</dbReference>
<dbReference type="InterPro" id="IPR022048">
    <property type="entry name" value="Envelope_fusion-like"/>
</dbReference>
<evidence type="ECO:0000313" key="1">
    <source>
        <dbReference type="EMBL" id="VVC86935.1"/>
    </source>
</evidence>
<organism evidence="1 2">
    <name type="scientific">Leptidea sinapis</name>
    <dbReference type="NCBI Taxonomy" id="189913"/>
    <lineage>
        <taxon>Eukaryota</taxon>
        <taxon>Metazoa</taxon>
        <taxon>Ecdysozoa</taxon>
        <taxon>Arthropoda</taxon>
        <taxon>Hexapoda</taxon>
        <taxon>Insecta</taxon>
        <taxon>Pterygota</taxon>
        <taxon>Neoptera</taxon>
        <taxon>Endopterygota</taxon>
        <taxon>Lepidoptera</taxon>
        <taxon>Glossata</taxon>
        <taxon>Ditrysia</taxon>
        <taxon>Papilionoidea</taxon>
        <taxon>Pieridae</taxon>
        <taxon>Dismorphiinae</taxon>
        <taxon>Leptidea</taxon>
    </lineage>
</organism>
<sequence length="287" mass="32834">MSILKIIMVNTYCAIAASENEYIKYIKEGPGLLFDPVGTLKLIDDYLHIVIPIDVTSFDQNIKYTQDVLNIVKLQCQESIEIDISVCQNIMQPLDSLYNDILRDYNSISHIISSERPKRSAWFSSHIFGTLDEDDAINYNRAIETLYDNEKVYVSKSAISNINQSVNEILENQFKLNDAINNLSTNVRNISNLVTIDSFKVKLINILNCLQSHLFTLAFKIEDLLNSILFIKSNTLHPSVLTPKQLYNDLLNGYKNIPKYKDLPINVDLSNIHVLINVADLISYYYN</sequence>
<gene>
    <name evidence="1" type="ORF">LSINAPIS_LOCUS663</name>
</gene>
<dbReference type="AlphaFoldDB" id="A0A5E4PNL5"/>
<evidence type="ECO:0000313" key="2">
    <source>
        <dbReference type="Proteomes" id="UP000324832"/>
    </source>
</evidence>
<keyword evidence="2" id="KW-1185">Reference proteome</keyword>
<accession>A0A5E4PNL5</accession>
<proteinExistence type="predicted"/>
<dbReference type="Proteomes" id="UP000324832">
    <property type="component" value="Unassembled WGS sequence"/>
</dbReference>
<name>A0A5E4PNL5_9NEOP</name>
<feature type="non-terminal residue" evidence="1">
    <location>
        <position position="287"/>
    </location>
</feature>
<protein>
    <submittedName>
        <fullName evidence="1">Uncharacterized protein</fullName>
    </submittedName>
</protein>
<dbReference type="Pfam" id="PF12259">
    <property type="entry name" value="Baculo_F"/>
    <property type="match status" value="1"/>
</dbReference>
<reference evidence="1 2" key="1">
    <citation type="submission" date="2017-07" db="EMBL/GenBank/DDBJ databases">
        <authorList>
            <person name="Talla V."/>
            <person name="Backstrom N."/>
        </authorList>
    </citation>
    <scope>NUCLEOTIDE SEQUENCE [LARGE SCALE GENOMIC DNA]</scope>
</reference>